<organism evidence="1 2">
    <name type="scientific">Corallococcus exiguus</name>
    <dbReference type="NCBI Taxonomy" id="83462"/>
    <lineage>
        <taxon>Bacteria</taxon>
        <taxon>Pseudomonadati</taxon>
        <taxon>Myxococcota</taxon>
        <taxon>Myxococcia</taxon>
        <taxon>Myxococcales</taxon>
        <taxon>Cystobacterineae</taxon>
        <taxon>Myxococcaceae</taxon>
        <taxon>Corallococcus</taxon>
    </lineage>
</organism>
<gene>
    <name evidence="1" type="ORF">GTZ93_05440</name>
</gene>
<keyword evidence="2" id="KW-1185">Reference proteome</keyword>
<evidence type="ECO:0000313" key="1">
    <source>
        <dbReference type="EMBL" id="NBC39265.1"/>
    </source>
</evidence>
<protein>
    <submittedName>
        <fullName evidence="1">Uncharacterized protein</fullName>
    </submittedName>
</protein>
<dbReference type="RefSeq" id="WP_139916240.1">
    <property type="nucleotide sequence ID" value="NZ_CBCSLE010000035.1"/>
</dbReference>
<accession>A0A7X4Y5Y4</accession>
<dbReference type="EMBL" id="JAAAPK010000001">
    <property type="protein sequence ID" value="NBC39265.1"/>
    <property type="molecule type" value="Genomic_DNA"/>
</dbReference>
<name>A0A7X4Y5Y4_9BACT</name>
<sequence length="86" mass="9464">MNWSVYADLSRPLTAAERRSVFEALDEVVLDSGCVGPQNGGVEEVYFRVDAVSAAEARVTAARLMDVLLAKSDVQVRYELQLQPGY</sequence>
<comment type="caution">
    <text evidence="1">The sequence shown here is derived from an EMBL/GenBank/DDBJ whole genome shotgun (WGS) entry which is preliminary data.</text>
</comment>
<dbReference type="Proteomes" id="UP000537825">
    <property type="component" value="Unassembled WGS sequence"/>
</dbReference>
<evidence type="ECO:0000313" key="2">
    <source>
        <dbReference type="Proteomes" id="UP000537825"/>
    </source>
</evidence>
<reference evidence="1 2" key="1">
    <citation type="submission" date="2020-01" db="EMBL/GenBank/DDBJ databases">
        <title>The draft genome sequence of Corallococcus exiguus DSM 14696.</title>
        <authorList>
            <person name="Zhang X."/>
            <person name="Zhu H."/>
        </authorList>
    </citation>
    <scope>NUCLEOTIDE SEQUENCE [LARGE SCALE GENOMIC DNA]</scope>
    <source>
        <strain evidence="1 2">DSM 14696</strain>
    </source>
</reference>
<proteinExistence type="predicted"/>
<dbReference type="AlphaFoldDB" id="A0A7X4Y5Y4"/>